<protein>
    <submittedName>
        <fullName evidence="2">Uncharacterized protein</fullName>
    </submittedName>
</protein>
<feature type="region of interest" description="Disordered" evidence="1">
    <location>
        <begin position="1"/>
        <end position="21"/>
    </location>
</feature>
<reference evidence="3" key="1">
    <citation type="submission" date="2017-01" db="EMBL/GenBank/DDBJ databases">
        <title>Comparative genomics of anhydrobiosis in the tardigrade Hypsibius dujardini.</title>
        <authorList>
            <person name="Yoshida Y."/>
            <person name="Koutsovoulos G."/>
            <person name="Laetsch D."/>
            <person name="Stevens L."/>
            <person name="Kumar S."/>
            <person name="Horikawa D."/>
            <person name="Ishino K."/>
            <person name="Komine S."/>
            <person name="Tomita M."/>
            <person name="Blaxter M."/>
            <person name="Arakawa K."/>
        </authorList>
    </citation>
    <scope>NUCLEOTIDE SEQUENCE [LARGE SCALE GENOMIC DNA]</scope>
    <source>
        <strain evidence="3">Z151</strain>
    </source>
</reference>
<dbReference type="AlphaFoldDB" id="A0A1W0X9K4"/>
<accession>A0A1W0X9K4</accession>
<evidence type="ECO:0000313" key="3">
    <source>
        <dbReference type="Proteomes" id="UP000192578"/>
    </source>
</evidence>
<dbReference type="EMBL" id="MTYJ01000007">
    <property type="protein sequence ID" value="OQV24219.1"/>
    <property type="molecule type" value="Genomic_DNA"/>
</dbReference>
<sequence>MRSDSSDASNSKEMQPRLEPTLTMKLWVNQNADSPHGSPIPIKLKLSKEPCCISADSPSVCSPFGHPMGSAPPVVPVTETTMKSAAVVIVVETPSAEVLKETPPPPCRRRRWRSPTW</sequence>
<comment type="caution">
    <text evidence="2">The sequence shown here is derived from an EMBL/GenBank/DDBJ whole genome shotgun (WGS) entry which is preliminary data.</text>
</comment>
<feature type="compositionally biased region" description="Basic residues" evidence="1">
    <location>
        <begin position="107"/>
        <end position="117"/>
    </location>
</feature>
<name>A0A1W0X9K4_HYPEX</name>
<keyword evidence="3" id="KW-1185">Reference proteome</keyword>
<feature type="region of interest" description="Disordered" evidence="1">
    <location>
        <begin position="97"/>
        <end position="117"/>
    </location>
</feature>
<proteinExistence type="predicted"/>
<dbReference type="Proteomes" id="UP000192578">
    <property type="component" value="Unassembled WGS sequence"/>
</dbReference>
<gene>
    <name evidence="2" type="ORF">BV898_01763</name>
</gene>
<feature type="compositionally biased region" description="Polar residues" evidence="1">
    <location>
        <begin position="1"/>
        <end position="13"/>
    </location>
</feature>
<evidence type="ECO:0000313" key="2">
    <source>
        <dbReference type="EMBL" id="OQV24219.1"/>
    </source>
</evidence>
<evidence type="ECO:0000256" key="1">
    <source>
        <dbReference type="SAM" id="MobiDB-lite"/>
    </source>
</evidence>
<organism evidence="2 3">
    <name type="scientific">Hypsibius exemplaris</name>
    <name type="common">Freshwater tardigrade</name>
    <dbReference type="NCBI Taxonomy" id="2072580"/>
    <lineage>
        <taxon>Eukaryota</taxon>
        <taxon>Metazoa</taxon>
        <taxon>Ecdysozoa</taxon>
        <taxon>Tardigrada</taxon>
        <taxon>Eutardigrada</taxon>
        <taxon>Parachela</taxon>
        <taxon>Hypsibioidea</taxon>
        <taxon>Hypsibiidae</taxon>
        <taxon>Hypsibius</taxon>
    </lineage>
</organism>